<dbReference type="SMART" id="SM00345">
    <property type="entry name" value="HTH_GNTR"/>
    <property type="match status" value="1"/>
</dbReference>
<evidence type="ECO:0000256" key="3">
    <source>
        <dbReference type="ARBA" id="ARBA00023015"/>
    </source>
</evidence>
<accession>A0A437GWN7</accession>
<dbReference type="Gene3D" id="1.10.10.10">
    <property type="entry name" value="Winged helix-like DNA-binding domain superfamily/Winged helix DNA-binding domain"/>
    <property type="match status" value="1"/>
</dbReference>
<comment type="similarity">
    <text evidence="1">In the C-terminal section; belongs to the class-I pyridoxal-phosphate-dependent aminotransferase family.</text>
</comment>
<keyword evidence="8" id="KW-1185">Reference proteome</keyword>
<comment type="caution">
    <text evidence="7">The sequence shown here is derived from an EMBL/GenBank/DDBJ whole genome shotgun (WGS) entry which is preliminary data.</text>
</comment>
<keyword evidence="3" id="KW-0805">Transcription regulation</keyword>
<dbReference type="Pfam" id="PF00392">
    <property type="entry name" value="GntR"/>
    <property type="match status" value="1"/>
</dbReference>
<dbReference type="PANTHER" id="PTHR46577">
    <property type="entry name" value="HTH-TYPE TRANSCRIPTIONAL REGULATORY PROTEIN GABR"/>
    <property type="match status" value="1"/>
</dbReference>
<dbReference type="GO" id="GO:0003677">
    <property type="term" value="F:DNA binding"/>
    <property type="evidence" value="ECO:0007669"/>
    <property type="project" value="UniProtKB-KW"/>
</dbReference>
<evidence type="ECO:0000313" key="7">
    <source>
        <dbReference type="EMBL" id="RVQ66361.1"/>
    </source>
</evidence>
<dbReference type="InterPro" id="IPR015424">
    <property type="entry name" value="PyrdxlP-dep_Trfase"/>
</dbReference>
<dbReference type="GO" id="GO:0008483">
    <property type="term" value="F:transaminase activity"/>
    <property type="evidence" value="ECO:0007669"/>
    <property type="project" value="UniProtKB-KW"/>
</dbReference>
<dbReference type="OrthoDB" id="9808770at2"/>
<dbReference type="InterPro" id="IPR000524">
    <property type="entry name" value="Tscrpt_reg_HTH_GntR"/>
</dbReference>
<evidence type="ECO:0000256" key="2">
    <source>
        <dbReference type="ARBA" id="ARBA00022898"/>
    </source>
</evidence>
<feature type="domain" description="HTH gntR-type" evidence="6">
    <location>
        <begin position="19"/>
        <end position="87"/>
    </location>
</feature>
<dbReference type="AlphaFoldDB" id="A0A437GWN7"/>
<dbReference type="SUPFAM" id="SSF46785">
    <property type="entry name" value="Winged helix' DNA-binding domain"/>
    <property type="match status" value="1"/>
</dbReference>
<organism evidence="7 8">
    <name type="scientific">Croceicoccus ponticola</name>
    <dbReference type="NCBI Taxonomy" id="2217664"/>
    <lineage>
        <taxon>Bacteria</taxon>
        <taxon>Pseudomonadati</taxon>
        <taxon>Pseudomonadota</taxon>
        <taxon>Alphaproteobacteria</taxon>
        <taxon>Sphingomonadales</taxon>
        <taxon>Erythrobacteraceae</taxon>
        <taxon>Croceicoccus</taxon>
    </lineage>
</organism>
<dbReference type="SUPFAM" id="SSF53383">
    <property type="entry name" value="PLP-dependent transferases"/>
    <property type="match status" value="1"/>
</dbReference>
<dbReference type="PROSITE" id="PS50949">
    <property type="entry name" value="HTH_GNTR"/>
    <property type="match status" value="1"/>
</dbReference>
<evidence type="ECO:0000256" key="5">
    <source>
        <dbReference type="ARBA" id="ARBA00023163"/>
    </source>
</evidence>
<dbReference type="GO" id="GO:0003700">
    <property type="term" value="F:DNA-binding transcription factor activity"/>
    <property type="evidence" value="ECO:0007669"/>
    <property type="project" value="InterPro"/>
</dbReference>
<keyword evidence="2" id="KW-0663">Pyridoxal phosphate</keyword>
<evidence type="ECO:0000259" key="6">
    <source>
        <dbReference type="PROSITE" id="PS50949"/>
    </source>
</evidence>
<keyword evidence="7" id="KW-0032">Aminotransferase</keyword>
<keyword evidence="7" id="KW-0808">Transferase</keyword>
<evidence type="ECO:0000256" key="1">
    <source>
        <dbReference type="ARBA" id="ARBA00005384"/>
    </source>
</evidence>
<dbReference type="Pfam" id="PF00155">
    <property type="entry name" value="Aminotran_1_2"/>
    <property type="match status" value="1"/>
</dbReference>
<dbReference type="CDD" id="cd07377">
    <property type="entry name" value="WHTH_GntR"/>
    <property type="match status" value="1"/>
</dbReference>
<evidence type="ECO:0000256" key="4">
    <source>
        <dbReference type="ARBA" id="ARBA00023125"/>
    </source>
</evidence>
<dbReference type="Proteomes" id="UP000283003">
    <property type="component" value="Unassembled WGS sequence"/>
</dbReference>
<dbReference type="InterPro" id="IPR015421">
    <property type="entry name" value="PyrdxlP-dep_Trfase_major"/>
</dbReference>
<dbReference type="Gene3D" id="3.40.640.10">
    <property type="entry name" value="Type I PLP-dependent aspartate aminotransferase-like (Major domain)"/>
    <property type="match status" value="1"/>
</dbReference>
<reference evidence="7 8" key="1">
    <citation type="submission" date="2018-12" db="EMBL/GenBank/DDBJ databases">
        <title>Croceicoccus ponticola sp. nov., a lipolytic bacterium isolated from seawater.</title>
        <authorList>
            <person name="Yoon J.-H."/>
        </authorList>
    </citation>
    <scope>NUCLEOTIDE SEQUENCE [LARGE SCALE GENOMIC DNA]</scope>
    <source>
        <strain evidence="7 8">GM-16</strain>
    </source>
</reference>
<dbReference type="CDD" id="cd00609">
    <property type="entry name" value="AAT_like"/>
    <property type="match status" value="1"/>
</dbReference>
<proteinExistence type="inferred from homology"/>
<gene>
    <name evidence="7" type="ORF">EKN06_10000</name>
</gene>
<protein>
    <submittedName>
        <fullName evidence="7">PLP-dependent aminotransferase family protein</fullName>
    </submittedName>
</protein>
<dbReference type="InterPro" id="IPR036388">
    <property type="entry name" value="WH-like_DNA-bd_sf"/>
</dbReference>
<dbReference type="InterPro" id="IPR036390">
    <property type="entry name" value="WH_DNA-bd_sf"/>
</dbReference>
<dbReference type="InterPro" id="IPR051446">
    <property type="entry name" value="HTH_trans_reg/aminotransferase"/>
</dbReference>
<sequence length="488" mass="53649">MRQPWQVILSERIDPSRPMPLYMQVSQAIIRDVESGRLAPGTYLPSSRELAGILGVNRKTVVFAYEDLIAQGWLTTSATRGTIVAHNLPDGSGPGVARLEPQAGLGMAGYVIPAEPARRLATIGTASNRIDEGSPDGRLFPADVLIRAFRVATREAARRDGFGYRDSRGSERLRRSIAEMLRTQRGLPVREDNVLITRGSQNGLFLTALALIRPGDLVVVEGLTYEPAVAAFKALGARVVAVGIDEDGIDVDEVATVCLREQVRAIFLTPHHQFPTTVSLRPDRRMRLVELSRRHRFAIIEDDYDHEFHFRSQPLLPIAAIAPEQVIYLGSLSKLMLPTLRIGYVVAPESMVDVLAHYVSLTDGMGNTLNENAAAILIENGELRRHARKARKVYAERREAFAAELARQLGDRISFRMPDGGLALWVRFRGDLDKIEDRASAAGLKFAGSRSYTTRSDAARGLRLGFASLNSEEALAAIALLTEAVRGD</sequence>
<dbReference type="InterPro" id="IPR004839">
    <property type="entry name" value="Aminotransferase_I/II_large"/>
</dbReference>
<dbReference type="GO" id="GO:0030170">
    <property type="term" value="F:pyridoxal phosphate binding"/>
    <property type="evidence" value="ECO:0007669"/>
    <property type="project" value="InterPro"/>
</dbReference>
<dbReference type="PANTHER" id="PTHR46577:SF1">
    <property type="entry name" value="HTH-TYPE TRANSCRIPTIONAL REGULATORY PROTEIN GABR"/>
    <property type="match status" value="1"/>
</dbReference>
<name>A0A437GWN7_9SPHN</name>
<keyword evidence="4" id="KW-0238">DNA-binding</keyword>
<evidence type="ECO:0000313" key="8">
    <source>
        <dbReference type="Proteomes" id="UP000283003"/>
    </source>
</evidence>
<keyword evidence="5" id="KW-0804">Transcription</keyword>
<dbReference type="EMBL" id="RXOL01000004">
    <property type="protein sequence ID" value="RVQ66361.1"/>
    <property type="molecule type" value="Genomic_DNA"/>
</dbReference>